<evidence type="ECO:0000313" key="1">
    <source>
        <dbReference type="EMBL" id="ATZ22383.1"/>
    </source>
</evidence>
<proteinExistence type="predicted"/>
<accession>A0A2K8P9F4</accession>
<reference evidence="1 2" key="1">
    <citation type="submission" date="2017-11" db="EMBL/GenBank/DDBJ databases">
        <title>Complete genome sequence of Streptomyces lavendulae subsp. lavendulae CCM 3239 (formerly 'Streptomyces aureofaciens CCM 3239'), the producer of the angucycline-type antibiotic auricin.</title>
        <authorList>
            <person name="Busche T."/>
            <person name="Novakova R."/>
            <person name="Al'Dilaimi A."/>
            <person name="Homerova D."/>
            <person name="Feckova L."/>
            <person name="Rezuchova B."/>
            <person name="Mingyar E."/>
            <person name="Csolleiova D."/>
            <person name="Bekeova C."/>
            <person name="Winkler A."/>
            <person name="Sevcikova B."/>
            <person name="Kalinowski J."/>
            <person name="Kormanec J."/>
            <person name="Ruckert C."/>
        </authorList>
    </citation>
    <scope>NUCLEOTIDE SEQUENCE [LARGE SCALE GENOMIC DNA]</scope>
    <source>
        <strain evidence="1 2">CCM 3239</strain>
    </source>
</reference>
<dbReference type="AlphaFoldDB" id="A0A2K8P9F4"/>
<dbReference type="KEGG" id="slx:SLAV_02295"/>
<dbReference type="GeneID" id="94019066"/>
<name>A0A2K8P9F4_STRLA</name>
<gene>
    <name evidence="1" type="ORF">SLAV_02295</name>
</gene>
<dbReference type="RefSeq" id="WP_063760247.1">
    <property type="nucleotide sequence ID" value="NZ_CP024985.1"/>
</dbReference>
<organism evidence="1 2">
    <name type="scientific">Streptomyces lavendulae subsp. lavendulae</name>
    <dbReference type="NCBI Taxonomy" id="58340"/>
    <lineage>
        <taxon>Bacteria</taxon>
        <taxon>Bacillati</taxon>
        <taxon>Actinomycetota</taxon>
        <taxon>Actinomycetes</taxon>
        <taxon>Kitasatosporales</taxon>
        <taxon>Streptomycetaceae</taxon>
        <taxon>Streptomyces</taxon>
    </lineage>
</organism>
<keyword evidence="2" id="KW-1185">Reference proteome</keyword>
<evidence type="ECO:0000313" key="2">
    <source>
        <dbReference type="Proteomes" id="UP000231791"/>
    </source>
</evidence>
<dbReference type="EMBL" id="CP024985">
    <property type="protein sequence ID" value="ATZ22383.1"/>
    <property type="molecule type" value="Genomic_DNA"/>
</dbReference>
<dbReference type="Proteomes" id="UP000231791">
    <property type="component" value="Chromosome"/>
</dbReference>
<protein>
    <submittedName>
        <fullName evidence="1">Uncharacterized protein</fullName>
    </submittedName>
</protein>
<sequence>MVSVRDVVCAVVAEHAPHELPLVEGMLRFDDERAVRILAGRGRRKEPLGFGLAEASALVTPIVWLALDQVARHGVDLVTESAAARCRRLLRRLLRRGAGAPPAELRELDAVQLTGIRQRILERAVSRGMSQTEAEALADAVIAQLVTEPLTTGSQTGSGPDADPDSADPT</sequence>